<proteinExistence type="predicted"/>
<evidence type="ECO:0000313" key="2">
    <source>
        <dbReference type="Proteomes" id="UP000054683"/>
    </source>
</evidence>
<accession>A0A158HBL1</accession>
<dbReference type="AlphaFoldDB" id="A0A158HBL1"/>
<protein>
    <submittedName>
        <fullName evidence="1">Transposase IS4 family protein</fullName>
    </submittedName>
</protein>
<name>A0A158HBL1_9BURK</name>
<dbReference type="PANTHER" id="PTHR33408:SF2">
    <property type="entry name" value="TRANSPOSASE DDE DOMAIN-CONTAINING PROTEIN"/>
    <property type="match status" value="1"/>
</dbReference>
<sequence length="90" mass="10296">MVAIDGSKFKAVNSRDKNYTAARIVKRQQQIEKSVQRYLDAIETAGRTSPIGFDVKTVRLYEKIASLRQKMRELALVKKQLQKQPEGSSR</sequence>
<gene>
    <name evidence="1" type="ORF">AWB69_04171</name>
</gene>
<evidence type="ECO:0000313" key="1">
    <source>
        <dbReference type="EMBL" id="SAL41369.1"/>
    </source>
</evidence>
<organism evidence="1 2">
    <name type="scientific">Caballeronia udeis</name>
    <dbReference type="NCBI Taxonomy" id="1232866"/>
    <lineage>
        <taxon>Bacteria</taxon>
        <taxon>Pseudomonadati</taxon>
        <taxon>Pseudomonadota</taxon>
        <taxon>Betaproteobacteria</taxon>
        <taxon>Burkholderiales</taxon>
        <taxon>Burkholderiaceae</taxon>
        <taxon>Caballeronia</taxon>
    </lineage>
</organism>
<dbReference type="EMBL" id="FCOK02000028">
    <property type="protein sequence ID" value="SAL41369.1"/>
    <property type="molecule type" value="Genomic_DNA"/>
</dbReference>
<dbReference type="PANTHER" id="PTHR33408">
    <property type="entry name" value="TRANSPOSASE"/>
    <property type="match status" value="1"/>
</dbReference>
<dbReference type="Proteomes" id="UP000054683">
    <property type="component" value="Unassembled WGS sequence"/>
</dbReference>
<reference evidence="1 2" key="1">
    <citation type="submission" date="2016-01" db="EMBL/GenBank/DDBJ databases">
        <authorList>
            <person name="Oliw E.H."/>
        </authorList>
    </citation>
    <scope>NUCLEOTIDE SEQUENCE [LARGE SCALE GENOMIC DNA]</scope>
    <source>
        <strain evidence="1">LMG 27134</strain>
    </source>
</reference>